<gene>
    <name evidence="1" type="ORF">H0A72_06410</name>
</gene>
<dbReference type="PANTHER" id="PTHR34846">
    <property type="entry name" value="4-CARBOXYMUCONOLACTONE DECARBOXYLASE FAMILY PROTEIN (AFU_ORTHOLOGUE AFUA_6G11590)"/>
    <property type="match status" value="1"/>
</dbReference>
<evidence type="ECO:0000313" key="1">
    <source>
        <dbReference type="EMBL" id="NYT48940.1"/>
    </source>
</evidence>
<sequence>MSERFPRIPPEAMSDKQREVAAEIAAGPRGEVKGPFIALLHNPELAGCLQKVGEHLRFGTGLPAEVVELGILITARAWDCQYEWMAHRRIAAGTTTLSAEIMDAVARNERPAPMPEELRDVYEFCTETQRLGAPGREAYGRVEARYGKRGVLDLLAICGYYTLLAMVLNTAEPPLPDGMAPPLKPMRGAG</sequence>
<comment type="caution">
    <text evidence="1">The sequence shown here is derived from an EMBL/GenBank/DDBJ whole genome shotgun (WGS) entry which is preliminary data.</text>
</comment>
<dbReference type="Proteomes" id="UP000559809">
    <property type="component" value="Unassembled WGS sequence"/>
</dbReference>
<dbReference type="Gene3D" id="1.20.1290.10">
    <property type="entry name" value="AhpD-like"/>
    <property type="match status" value="1"/>
</dbReference>
<evidence type="ECO:0000313" key="2">
    <source>
        <dbReference type="Proteomes" id="UP000559809"/>
    </source>
</evidence>
<keyword evidence="2" id="KW-1185">Reference proteome</keyword>
<dbReference type="RefSeq" id="WP_180154239.1">
    <property type="nucleotide sequence ID" value="NZ_JACCEM010000003.1"/>
</dbReference>
<name>A0A853G1P0_9BURK</name>
<organism evidence="1 2">
    <name type="scientific">Parapusillimonas granuli</name>
    <dbReference type="NCBI Taxonomy" id="380911"/>
    <lineage>
        <taxon>Bacteria</taxon>
        <taxon>Pseudomonadati</taxon>
        <taxon>Pseudomonadota</taxon>
        <taxon>Betaproteobacteria</taxon>
        <taxon>Burkholderiales</taxon>
        <taxon>Alcaligenaceae</taxon>
        <taxon>Parapusillimonas</taxon>
    </lineage>
</organism>
<dbReference type="EMBL" id="JACCEM010000003">
    <property type="protein sequence ID" value="NYT48940.1"/>
    <property type="molecule type" value="Genomic_DNA"/>
</dbReference>
<protein>
    <submittedName>
        <fullName evidence="1">Carboxymuconolactone decarboxylase family protein</fullName>
    </submittedName>
</protein>
<accession>A0A853G1P0</accession>
<dbReference type="InterPro" id="IPR029032">
    <property type="entry name" value="AhpD-like"/>
</dbReference>
<dbReference type="SUPFAM" id="SSF69118">
    <property type="entry name" value="AhpD-like"/>
    <property type="match status" value="1"/>
</dbReference>
<dbReference type="PANTHER" id="PTHR34846:SF11">
    <property type="entry name" value="4-CARBOXYMUCONOLACTONE DECARBOXYLASE FAMILY PROTEIN (AFU_ORTHOLOGUE AFUA_6G11590)"/>
    <property type="match status" value="1"/>
</dbReference>
<dbReference type="AlphaFoldDB" id="A0A853G1P0"/>
<reference evidence="1 2" key="1">
    <citation type="submission" date="2020-07" db="EMBL/GenBank/DDBJ databases">
        <title>Taxonomic revisions and descriptions of new bacterial species based on genomic comparisons in the high-G+C-content subgroup of the family Alcaligenaceae.</title>
        <authorList>
            <person name="Szabo A."/>
            <person name="Felfoldi T."/>
        </authorList>
    </citation>
    <scope>NUCLEOTIDE SEQUENCE [LARGE SCALE GENOMIC DNA]</scope>
    <source>
        <strain evidence="1 2">LMG 24012</strain>
    </source>
</reference>
<proteinExistence type="predicted"/>